<evidence type="ECO:0000256" key="8">
    <source>
        <dbReference type="ARBA" id="ARBA00022679"/>
    </source>
</evidence>
<evidence type="ECO:0000256" key="16">
    <source>
        <dbReference type="HAMAP-Rule" id="MF_01274"/>
    </source>
</evidence>
<evidence type="ECO:0000256" key="11">
    <source>
        <dbReference type="ARBA" id="ARBA00022840"/>
    </source>
</evidence>
<dbReference type="GO" id="GO:0005737">
    <property type="term" value="C:cytoplasm"/>
    <property type="evidence" value="ECO:0007669"/>
    <property type="project" value="UniProtKB-SubCell"/>
</dbReference>
<comment type="similarity">
    <text evidence="14 16">Belongs to the type III pantothenate kinase family.</text>
</comment>
<comment type="catalytic activity">
    <reaction evidence="1 16">
        <text>(R)-pantothenate + ATP = (R)-4'-phosphopantothenate + ADP + H(+)</text>
        <dbReference type="Rhea" id="RHEA:16373"/>
        <dbReference type="ChEBI" id="CHEBI:10986"/>
        <dbReference type="ChEBI" id="CHEBI:15378"/>
        <dbReference type="ChEBI" id="CHEBI:29032"/>
        <dbReference type="ChEBI" id="CHEBI:30616"/>
        <dbReference type="ChEBI" id="CHEBI:456216"/>
        <dbReference type="EC" id="2.7.1.33"/>
    </reaction>
</comment>
<dbReference type="Gene3D" id="3.30.420.40">
    <property type="match status" value="2"/>
</dbReference>
<evidence type="ECO:0000256" key="9">
    <source>
        <dbReference type="ARBA" id="ARBA00022741"/>
    </source>
</evidence>
<name>A0A1I5ALE9_9GAMM</name>
<evidence type="ECO:0000256" key="15">
    <source>
        <dbReference type="ARBA" id="ARBA00040883"/>
    </source>
</evidence>
<evidence type="ECO:0000256" key="1">
    <source>
        <dbReference type="ARBA" id="ARBA00001206"/>
    </source>
</evidence>
<evidence type="ECO:0000256" key="12">
    <source>
        <dbReference type="ARBA" id="ARBA00022958"/>
    </source>
</evidence>
<dbReference type="CDD" id="cd24015">
    <property type="entry name" value="ASKHA_NBD_PanK-III"/>
    <property type="match status" value="1"/>
</dbReference>
<organism evidence="17 18">
    <name type="scientific">Marinobacter pelagius</name>
    <dbReference type="NCBI Taxonomy" id="379482"/>
    <lineage>
        <taxon>Bacteria</taxon>
        <taxon>Pseudomonadati</taxon>
        <taxon>Pseudomonadota</taxon>
        <taxon>Gammaproteobacteria</taxon>
        <taxon>Pseudomonadales</taxon>
        <taxon>Marinobacteraceae</taxon>
        <taxon>Marinobacter</taxon>
    </lineage>
</organism>
<comment type="subunit">
    <text evidence="5 16">Homodimer.</text>
</comment>
<gene>
    <name evidence="16" type="primary">coaX</name>
    <name evidence="17" type="ORF">SAMN04487961_3553</name>
</gene>
<evidence type="ECO:0000256" key="3">
    <source>
        <dbReference type="ARBA" id="ARBA00004496"/>
    </source>
</evidence>
<dbReference type="EMBL" id="FOUR01000013">
    <property type="protein sequence ID" value="SFN63304.1"/>
    <property type="molecule type" value="Genomic_DNA"/>
</dbReference>
<dbReference type="GO" id="GO:0046872">
    <property type="term" value="F:metal ion binding"/>
    <property type="evidence" value="ECO:0007669"/>
    <property type="project" value="UniProtKB-KW"/>
</dbReference>
<feature type="binding site" evidence="16">
    <location>
        <position position="119"/>
    </location>
    <ligand>
        <name>K(+)</name>
        <dbReference type="ChEBI" id="CHEBI:29103"/>
    </ligand>
</feature>
<dbReference type="GO" id="GO:0015937">
    <property type="term" value="P:coenzyme A biosynthetic process"/>
    <property type="evidence" value="ECO:0007669"/>
    <property type="project" value="UniProtKB-UniRule"/>
</dbReference>
<comment type="cofactor">
    <cofactor evidence="16">
        <name>NH4(+)</name>
        <dbReference type="ChEBI" id="CHEBI:28938"/>
    </cofactor>
    <cofactor evidence="16">
        <name>K(+)</name>
        <dbReference type="ChEBI" id="CHEBI:29103"/>
    </cofactor>
    <text evidence="16">A monovalent cation. Ammonium or potassium.</text>
</comment>
<dbReference type="PANTHER" id="PTHR34265">
    <property type="entry name" value="TYPE III PANTOTHENATE KINASE"/>
    <property type="match status" value="1"/>
</dbReference>
<comment type="subcellular location">
    <subcellularLocation>
        <location evidence="3 16">Cytoplasm</location>
    </subcellularLocation>
</comment>
<dbReference type="GO" id="GO:0004594">
    <property type="term" value="F:pantothenate kinase activity"/>
    <property type="evidence" value="ECO:0007669"/>
    <property type="project" value="UniProtKB-UniRule"/>
</dbReference>
<evidence type="ECO:0000256" key="2">
    <source>
        <dbReference type="ARBA" id="ARBA00001958"/>
    </source>
</evidence>
<accession>A0A1I5ALE9</accession>
<feature type="binding site" evidence="16">
    <location>
        <position position="90"/>
    </location>
    <ligand>
        <name>substrate</name>
    </ligand>
</feature>
<evidence type="ECO:0000313" key="17">
    <source>
        <dbReference type="EMBL" id="SFN63304.1"/>
    </source>
</evidence>
<protein>
    <recommendedName>
        <fullName evidence="15 16">Type III pantothenate kinase</fullName>
        <ecNumber evidence="6 16">2.7.1.33</ecNumber>
    </recommendedName>
    <alternativeName>
        <fullName evidence="16">PanK-III</fullName>
    </alternativeName>
    <alternativeName>
        <fullName evidence="16">Pantothenic acid kinase</fullName>
    </alternativeName>
</protein>
<keyword evidence="13 16" id="KW-0173">Coenzyme A biosynthesis</keyword>
<feature type="binding site" evidence="16">
    <location>
        <position position="122"/>
    </location>
    <ligand>
        <name>ATP</name>
        <dbReference type="ChEBI" id="CHEBI:30616"/>
    </ligand>
</feature>
<comment type="function">
    <text evidence="16">Catalyzes the phosphorylation of pantothenate (Pan), the first step in CoA biosynthesis.</text>
</comment>
<keyword evidence="18" id="KW-1185">Reference proteome</keyword>
<dbReference type="PANTHER" id="PTHR34265:SF1">
    <property type="entry name" value="TYPE III PANTOTHENATE KINASE"/>
    <property type="match status" value="1"/>
</dbReference>
<feature type="binding site" evidence="16">
    <location>
        <position position="174"/>
    </location>
    <ligand>
        <name>substrate</name>
    </ligand>
</feature>
<feature type="binding site" evidence="16">
    <location>
        <begin position="97"/>
        <end position="100"/>
    </location>
    <ligand>
        <name>substrate</name>
    </ligand>
</feature>
<sequence length="243" mass="26515">MRLLIDAGNTRLKWQLGDRQDVVASGVGDLSSPDPLQGLPPEPRVRRISISTVAAEARREALVAHLERRFGVAAVCHWSEPERGGLRNAYQDYQRMGADRWHAMFGAWQQHREGFVVVDAGSAVTVDYVDHSGRHLGGFILPGLQMMIRSLQTDAARILFDPEQVLETAPGISTGECVNHGLAWLSAAMIDRIRADVSTFALRDILVTGGDAERLQSLGLNAIHAPDLVLRGLAAIDAEELAI</sequence>
<evidence type="ECO:0000256" key="10">
    <source>
        <dbReference type="ARBA" id="ARBA00022777"/>
    </source>
</evidence>
<evidence type="ECO:0000256" key="6">
    <source>
        <dbReference type="ARBA" id="ARBA00012102"/>
    </source>
</evidence>
<dbReference type="AlphaFoldDB" id="A0A1I5ALE9"/>
<evidence type="ECO:0000313" key="18">
    <source>
        <dbReference type="Proteomes" id="UP000199339"/>
    </source>
</evidence>
<keyword evidence="8 16" id="KW-0808">Transferase</keyword>
<dbReference type="HAMAP" id="MF_01274">
    <property type="entry name" value="Pantothen_kinase_3"/>
    <property type="match status" value="1"/>
</dbReference>
<comment type="cofactor">
    <cofactor evidence="2">
        <name>K(+)</name>
        <dbReference type="ChEBI" id="CHEBI:29103"/>
    </cofactor>
</comment>
<dbReference type="SUPFAM" id="SSF53067">
    <property type="entry name" value="Actin-like ATPase domain"/>
    <property type="match status" value="2"/>
</dbReference>
<dbReference type="Proteomes" id="UP000199339">
    <property type="component" value="Unassembled WGS sequence"/>
</dbReference>
<dbReference type="NCBIfam" id="TIGR00671">
    <property type="entry name" value="baf"/>
    <property type="match status" value="1"/>
</dbReference>
<dbReference type="RefSeq" id="WP_092006920.1">
    <property type="nucleotide sequence ID" value="NZ_FOUR01000013.1"/>
</dbReference>
<keyword evidence="7 16" id="KW-0963">Cytoplasm</keyword>
<evidence type="ECO:0000256" key="7">
    <source>
        <dbReference type="ARBA" id="ARBA00022490"/>
    </source>
</evidence>
<keyword evidence="12 16" id="KW-0630">Potassium</keyword>
<proteinExistence type="inferred from homology"/>
<dbReference type="InterPro" id="IPR043129">
    <property type="entry name" value="ATPase_NBD"/>
</dbReference>
<evidence type="ECO:0000256" key="13">
    <source>
        <dbReference type="ARBA" id="ARBA00022993"/>
    </source>
</evidence>
<dbReference type="Pfam" id="PF03309">
    <property type="entry name" value="Pan_kinase"/>
    <property type="match status" value="1"/>
</dbReference>
<comment type="pathway">
    <text evidence="4 16">Cofactor biosynthesis; coenzyme A biosynthesis; CoA from (R)-pantothenate: step 1/5.</text>
</comment>
<evidence type="ECO:0000256" key="5">
    <source>
        <dbReference type="ARBA" id="ARBA00011738"/>
    </source>
</evidence>
<keyword evidence="9 16" id="KW-0547">Nucleotide-binding</keyword>
<feature type="binding site" evidence="16">
    <location>
        <begin position="6"/>
        <end position="13"/>
    </location>
    <ligand>
        <name>ATP</name>
        <dbReference type="ChEBI" id="CHEBI:30616"/>
    </ligand>
</feature>
<dbReference type="OrthoDB" id="9781305at2"/>
<evidence type="ECO:0000256" key="14">
    <source>
        <dbReference type="ARBA" id="ARBA00038036"/>
    </source>
</evidence>
<keyword evidence="10 16" id="KW-0418">Kinase</keyword>
<feature type="active site" description="Proton acceptor" evidence="16">
    <location>
        <position position="99"/>
    </location>
</feature>
<keyword evidence="11 16" id="KW-0067">ATP-binding</keyword>
<dbReference type="EC" id="2.7.1.33" evidence="6 16"/>
<reference evidence="18" key="1">
    <citation type="submission" date="2016-10" db="EMBL/GenBank/DDBJ databases">
        <authorList>
            <person name="Varghese N."/>
            <person name="Submissions S."/>
        </authorList>
    </citation>
    <scope>NUCLEOTIDE SEQUENCE [LARGE SCALE GENOMIC DNA]</scope>
    <source>
        <strain evidence="18">CGMCC 1.6775</strain>
    </source>
</reference>
<dbReference type="InterPro" id="IPR004619">
    <property type="entry name" value="Type_III_PanK"/>
</dbReference>
<dbReference type="GO" id="GO:0005524">
    <property type="term" value="F:ATP binding"/>
    <property type="evidence" value="ECO:0007669"/>
    <property type="project" value="UniProtKB-UniRule"/>
</dbReference>
<keyword evidence="16" id="KW-0479">Metal-binding</keyword>
<evidence type="ECO:0000256" key="4">
    <source>
        <dbReference type="ARBA" id="ARBA00005225"/>
    </source>
</evidence>
<dbReference type="UniPathway" id="UPA00241">
    <property type="reaction ID" value="UER00352"/>
</dbReference>